<reference evidence="2" key="1">
    <citation type="journal article" date="2019" name="Int. J. Syst. Evol. Microbiol.">
        <title>The Global Catalogue of Microorganisms (GCM) 10K type strain sequencing project: providing services to taxonomists for standard genome sequencing and annotation.</title>
        <authorList>
            <consortium name="The Broad Institute Genomics Platform"/>
            <consortium name="The Broad Institute Genome Sequencing Center for Infectious Disease"/>
            <person name="Wu L."/>
            <person name="Ma J."/>
        </authorList>
    </citation>
    <scope>NUCLEOTIDE SEQUENCE [LARGE SCALE GENOMIC DNA]</scope>
    <source>
        <strain evidence="2">CCUG 43117</strain>
    </source>
</reference>
<comment type="caution">
    <text evidence="1">The sequence shown here is derived from an EMBL/GenBank/DDBJ whole genome shotgun (WGS) entry which is preliminary data.</text>
</comment>
<dbReference type="EMBL" id="JBHSLU010000017">
    <property type="protein sequence ID" value="MFC5505340.1"/>
    <property type="molecule type" value="Genomic_DNA"/>
</dbReference>
<dbReference type="Proteomes" id="UP001596060">
    <property type="component" value="Unassembled WGS sequence"/>
</dbReference>
<gene>
    <name evidence="1" type="ORF">ACFPN9_08725</name>
</gene>
<dbReference type="RefSeq" id="WP_068204671.1">
    <property type="nucleotide sequence ID" value="NZ_JBHSLU010000017.1"/>
</dbReference>
<sequence>MAIQPYLKLYRPHLKGVCLEWFFPEDPAASVEFANWMRANAPPRSDMFHQGGSNELAGGWHLFEFWNFASHSEAVTALARDAAKKWGKQLIVEL</sequence>
<keyword evidence="2" id="KW-1185">Reference proteome</keyword>
<evidence type="ECO:0000313" key="2">
    <source>
        <dbReference type="Proteomes" id="UP001596060"/>
    </source>
</evidence>
<name>A0ABW0NXY3_9HYPH</name>
<evidence type="ECO:0000313" key="1">
    <source>
        <dbReference type="EMBL" id="MFC5505340.1"/>
    </source>
</evidence>
<proteinExistence type="predicted"/>
<protein>
    <submittedName>
        <fullName evidence="1">Uncharacterized protein</fullName>
    </submittedName>
</protein>
<accession>A0ABW0NXY3</accession>
<organism evidence="1 2">
    <name type="scientific">Bosea massiliensis</name>
    <dbReference type="NCBI Taxonomy" id="151419"/>
    <lineage>
        <taxon>Bacteria</taxon>
        <taxon>Pseudomonadati</taxon>
        <taxon>Pseudomonadota</taxon>
        <taxon>Alphaproteobacteria</taxon>
        <taxon>Hyphomicrobiales</taxon>
        <taxon>Boseaceae</taxon>
        <taxon>Bosea</taxon>
    </lineage>
</organism>